<name>A0A099J371_9MICO</name>
<accession>A0A099J371</accession>
<dbReference type="EMBL" id="JPXF01000050">
    <property type="protein sequence ID" value="KGJ72884.1"/>
    <property type="molecule type" value="Genomic_DNA"/>
</dbReference>
<reference evidence="3 5" key="2">
    <citation type="submission" date="2020-08" db="EMBL/GenBank/DDBJ databases">
        <title>Sequencing the genomes of 1000 actinobacteria strains.</title>
        <authorList>
            <person name="Klenk H.-P."/>
        </authorList>
    </citation>
    <scope>NUCLEOTIDE SEQUENCE [LARGE SCALE GENOMIC DNA]</scope>
    <source>
        <strain evidence="3 5">DSM 21065</strain>
    </source>
</reference>
<dbReference type="OrthoDB" id="5120633at2"/>
<feature type="region of interest" description="Disordered" evidence="1">
    <location>
        <begin position="1"/>
        <end position="28"/>
    </location>
</feature>
<organism evidence="2 4">
    <name type="scientific">Cryobacterium roopkundense</name>
    <dbReference type="NCBI Taxonomy" id="1001240"/>
    <lineage>
        <taxon>Bacteria</taxon>
        <taxon>Bacillati</taxon>
        <taxon>Actinomycetota</taxon>
        <taxon>Actinomycetes</taxon>
        <taxon>Micrococcales</taxon>
        <taxon>Microbacteriaceae</taxon>
        <taxon>Cryobacterium</taxon>
    </lineage>
</organism>
<dbReference type="AlphaFoldDB" id="A0A099J371"/>
<evidence type="ECO:0000313" key="3">
    <source>
        <dbReference type="EMBL" id="MBB5643477.1"/>
    </source>
</evidence>
<evidence type="ECO:0000313" key="5">
    <source>
        <dbReference type="Proteomes" id="UP000561726"/>
    </source>
</evidence>
<protein>
    <submittedName>
        <fullName evidence="2">Uncharacterized protein</fullName>
    </submittedName>
</protein>
<dbReference type="EMBL" id="JACHBQ010000001">
    <property type="protein sequence ID" value="MBB5643477.1"/>
    <property type="molecule type" value="Genomic_DNA"/>
</dbReference>
<reference evidence="2 4" key="1">
    <citation type="submission" date="2014-08" db="EMBL/GenBank/DDBJ databases">
        <authorList>
            <person name="Sisinthy S."/>
        </authorList>
    </citation>
    <scope>NUCLEOTIDE SEQUENCE [LARGE SCALE GENOMIC DNA]</scope>
    <source>
        <strain evidence="2 4">RuG17</strain>
    </source>
</reference>
<dbReference type="Proteomes" id="UP000561726">
    <property type="component" value="Unassembled WGS sequence"/>
</dbReference>
<proteinExistence type="predicted"/>
<evidence type="ECO:0000313" key="4">
    <source>
        <dbReference type="Proteomes" id="UP000029864"/>
    </source>
</evidence>
<dbReference type="Proteomes" id="UP000029864">
    <property type="component" value="Unassembled WGS sequence"/>
</dbReference>
<evidence type="ECO:0000313" key="2">
    <source>
        <dbReference type="EMBL" id="KGJ72884.1"/>
    </source>
</evidence>
<comment type="caution">
    <text evidence="2">The sequence shown here is derived from an EMBL/GenBank/DDBJ whole genome shotgun (WGS) entry which is preliminary data.</text>
</comment>
<gene>
    <name evidence="3" type="ORF">BJ997_004025</name>
    <name evidence="2" type="ORF">GY21_12300</name>
</gene>
<sequence length="107" mass="11491">MAHEIDSAHTSPTAGETATRTSEIDAPHNISVTALSPSEWRVSNAALSEDDPAGLLGFIQLVKTAYEVTNLRLLRERSYFSSFDRAAASLAPQSSSTSSLANRKVLK</sequence>
<dbReference type="RefSeq" id="WP_035837032.1">
    <property type="nucleotide sequence ID" value="NZ_JACHBQ010000001.1"/>
</dbReference>
<keyword evidence="4" id="KW-1185">Reference proteome</keyword>
<evidence type="ECO:0000256" key="1">
    <source>
        <dbReference type="SAM" id="MobiDB-lite"/>
    </source>
</evidence>
<feature type="compositionally biased region" description="Polar residues" evidence="1">
    <location>
        <begin position="8"/>
        <end position="21"/>
    </location>
</feature>